<dbReference type="Proteomes" id="UP000245622">
    <property type="component" value="Chromosome 1"/>
</dbReference>
<protein>
    <submittedName>
        <fullName evidence="3">UbiD decarboxylase</fullName>
    </submittedName>
</protein>
<feature type="transmembrane region" description="Helical" evidence="2">
    <location>
        <begin position="21"/>
        <end position="40"/>
    </location>
</feature>
<accession>A0A1V1I297</accession>
<evidence type="ECO:0000256" key="1">
    <source>
        <dbReference type="SAM" id="Coils"/>
    </source>
</evidence>
<keyword evidence="2" id="KW-1133">Transmembrane helix</keyword>
<evidence type="ECO:0000313" key="4">
    <source>
        <dbReference type="Proteomes" id="UP000245622"/>
    </source>
</evidence>
<keyword evidence="2" id="KW-0472">Membrane</keyword>
<reference evidence="3 4" key="1">
    <citation type="submission" date="2014-04" db="EMBL/GenBank/DDBJ databases">
        <authorList>
            <person name="Hornung B.V."/>
        </authorList>
    </citation>
    <scope>NUCLEOTIDE SEQUENCE [LARGE SCALE GENOMIC DNA]</scope>
    <source>
        <strain evidence="3 4">CRIB</strain>
    </source>
</reference>
<evidence type="ECO:0000256" key="2">
    <source>
        <dbReference type="SAM" id="Phobius"/>
    </source>
</evidence>
<dbReference type="RefSeq" id="WP_180701871.1">
    <property type="nucleotide sequence ID" value="NZ_JAVSGX010000063.1"/>
</dbReference>
<dbReference type="PROSITE" id="PS51257">
    <property type="entry name" value="PROKAR_LIPOPROTEIN"/>
    <property type="match status" value="1"/>
</dbReference>
<name>A0A1V1I297_9FIRM</name>
<dbReference type="KEGG" id="ril:CRIB_1733"/>
<keyword evidence="2" id="KW-0812">Transmembrane</keyword>
<dbReference type="GeneID" id="82205765"/>
<dbReference type="EMBL" id="LN555523">
    <property type="protein sequence ID" value="CED94340.1"/>
    <property type="molecule type" value="Genomic_DNA"/>
</dbReference>
<proteinExistence type="predicted"/>
<keyword evidence="4" id="KW-1185">Reference proteome</keyword>
<feature type="coiled-coil region" evidence="1">
    <location>
        <begin position="165"/>
        <end position="199"/>
    </location>
</feature>
<gene>
    <name evidence="3" type="ORF">CRIB_1733</name>
</gene>
<organism evidence="3 4">
    <name type="scientific">Romboutsia ilealis</name>
    <dbReference type="NCBI Taxonomy" id="1115758"/>
    <lineage>
        <taxon>Bacteria</taxon>
        <taxon>Bacillati</taxon>
        <taxon>Bacillota</taxon>
        <taxon>Clostridia</taxon>
        <taxon>Peptostreptococcales</taxon>
        <taxon>Peptostreptococcaceae</taxon>
        <taxon>Romboutsia</taxon>
    </lineage>
</organism>
<dbReference type="AlphaFoldDB" id="A0A1V1I297"/>
<keyword evidence="1" id="KW-0175">Coiled coil</keyword>
<evidence type="ECO:0000313" key="3">
    <source>
        <dbReference type="EMBL" id="CED94340.1"/>
    </source>
</evidence>
<sequence length="463" mass="54354">MNLKEKFDECIDFIDSKKKSIITVSLSILGCIVLIIIFLVSSDELSVSKESNILAKNIEERKYSIALDNYESWEKEFSQSKMNRLNKSVSKKINKLLLDSGDKYIVGQISKEQYIGLINTVNALENINVDLKKIIEQANRVDEMYQEENVEYDIAISYINTASIINGMANSLDTYKNNIEEINQSRKLYKSALKDQTNKNYYEAITSYDKVLQVDKKYYELANKNKKECIDLMYNYYIDKSKEANKNGNYEEALQYIDYIKEYYMDDETILELEKQYQTNLAMYTLTTDDILNLIAKKSDKKKANLSVNSFQQMVDDEKYYYTEVYEYDTLIDEVLIDAKSKKIYSYKDSNKDYKTNYSDGYFRVISDGSIQFAISEEKAQLILEKKLAEKQNKYKKIISVSNDKIEKYIDNEVDLEEKLKNDGDVYYYKVVNKGLFKKKEVYIINMYTEKLYSIDDDGIKDY</sequence>